<dbReference type="PANTHER" id="PTHR36688:SF1">
    <property type="entry name" value="ENDONUCLEASE_EXONUCLEASE_PHOSPHATASE DOMAIN-CONTAINING PROTEIN"/>
    <property type="match status" value="1"/>
</dbReference>
<dbReference type="Proteomes" id="UP001160148">
    <property type="component" value="Unassembled WGS sequence"/>
</dbReference>
<gene>
    <name evidence="2" type="ORF">MEUPH1_LOCUS12663</name>
</gene>
<dbReference type="InterPro" id="IPR005135">
    <property type="entry name" value="Endo/exonuclease/phosphatase"/>
</dbReference>
<keyword evidence="3" id="KW-1185">Reference proteome</keyword>
<evidence type="ECO:0000313" key="3">
    <source>
        <dbReference type="Proteomes" id="UP001160148"/>
    </source>
</evidence>
<feature type="domain" description="Endonuclease/exonuclease/phosphatase" evidence="1">
    <location>
        <begin position="13"/>
        <end position="85"/>
    </location>
</feature>
<evidence type="ECO:0000259" key="1">
    <source>
        <dbReference type="Pfam" id="PF03372"/>
    </source>
</evidence>
<accession>A0AAV0WN34</accession>
<dbReference type="PANTHER" id="PTHR36688">
    <property type="entry name" value="ENDO/EXONUCLEASE/PHOSPHATASE DOMAIN-CONTAINING PROTEIN"/>
    <property type="match status" value="1"/>
</dbReference>
<sequence length="91" mass="10180">MTRRVGTVLRICHFNIGGISNAKIELLGNICRPKAIDVIAIQETHTVDKADLYKRRYIAGYVLIGAIHHKQYGVAAFVRDNIDSARMIVSE</sequence>
<dbReference type="InterPro" id="IPR052560">
    <property type="entry name" value="RdDP_mobile_element"/>
</dbReference>
<organism evidence="2 3">
    <name type="scientific">Macrosiphum euphorbiae</name>
    <name type="common">potato aphid</name>
    <dbReference type="NCBI Taxonomy" id="13131"/>
    <lineage>
        <taxon>Eukaryota</taxon>
        <taxon>Metazoa</taxon>
        <taxon>Ecdysozoa</taxon>
        <taxon>Arthropoda</taxon>
        <taxon>Hexapoda</taxon>
        <taxon>Insecta</taxon>
        <taxon>Pterygota</taxon>
        <taxon>Neoptera</taxon>
        <taxon>Paraneoptera</taxon>
        <taxon>Hemiptera</taxon>
        <taxon>Sternorrhyncha</taxon>
        <taxon>Aphidomorpha</taxon>
        <taxon>Aphidoidea</taxon>
        <taxon>Aphididae</taxon>
        <taxon>Macrosiphini</taxon>
        <taxon>Macrosiphum</taxon>
    </lineage>
</organism>
<evidence type="ECO:0000313" key="2">
    <source>
        <dbReference type="EMBL" id="CAI6356987.1"/>
    </source>
</evidence>
<proteinExistence type="predicted"/>
<dbReference type="InterPro" id="IPR036691">
    <property type="entry name" value="Endo/exonu/phosph_ase_sf"/>
</dbReference>
<dbReference type="SUPFAM" id="SSF56219">
    <property type="entry name" value="DNase I-like"/>
    <property type="match status" value="1"/>
</dbReference>
<dbReference type="AlphaFoldDB" id="A0AAV0WN34"/>
<protein>
    <recommendedName>
        <fullName evidence="1">Endonuclease/exonuclease/phosphatase domain-containing protein</fullName>
    </recommendedName>
</protein>
<dbReference type="GO" id="GO:0003824">
    <property type="term" value="F:catalytic activity"/>
    <property type="evidence" value="ECO:0007669"/>
    <property type="project" value="InterPro"/>
</dbReference>
<dbReference type="Pfam" id="PF03372">
    <property type="entry name" value="Exo_endo_phos"/>
    <property type="match status" value="1"/>
</dbReference>
<name>A0AAV0WN34_9HEMI</name>
<dbReference type="Gene3D" id="3.60.10.10">
    <property type="entry name" value="Endonuclease/exonuclease/phosphatase"/>
    <property type="match status" value="1"/>
</dbReference>
<comment type="caution">
    <text evidence="2">The sequence shown here is derived from an EMBL/GenBank/DDBJ whole genome shotgun (WGS) entry which is preliminary data.</text>
</comment>
<reference evidence="2 3" key="1">
    <citation type="submission" date="2023-01" db="EMBL/GenBank/DDBJ databases">
        <authorList>
            <person name="Whitehead M."/>
        </authorList>
    </citation>
    <scope>NUCLEOTIDE SEQUENCE [LARGE SCALE GENOMIC DNA]</scope>
</reference>
<dbReference type="EMBL" id="CARXXK010000002">
    <property type="protein sequence ID" value="CAI6356987.1"/>
    <property type="molecule type" value="Genomic_DNA"/>
</dbReference>